<dbReference type="HOGENOM" id="CLU_013985_19_4_5"/>
<dbReference type="KEGG" id="mea:Mex_2p0965"/>
<reference evidence="2 3" key="1">
    <citation type="journal article" date="2009" name="PLoS ONE">
        <title>Methylobacterium genome sequences: a reference blueprint to investigate microbial metabolism of C1 compounds from natural and industrial sources.</title>
        <authorList>
            <person name="Vuilleumier S."/>
            <person name="Chistoserdova L."/>
            <person name="Lee M.-C."/>
            <person name="Bringel F."/>
            <person name="Lajus A."/>
            <person name="Zhou Y."/>
            <person name="Gourion B."/>
            <person name="Barbe V."/>
            <person name="Chang J."/>
            <person name="Cruveiller S."/>
            <person name="Dossat C."/>
            <person name="Gillett W."/>
            <person name="Gruffaz C."/>
            <person name="Haugen E."/>
            <person name="Hourcade E."/>
            <person name="Levy R."/>
            <person name="Mangenot S."/>
            <person name="Muller E."/>
            <person name="Nadalig T."/>
            <person name="Pagni M."/>
            <person name="Penny C."/>
            <person name="Peyraud R."/>
            <person name="Robinson D.G."/>
            <person name="Roche D."/>
            <person name="Rouy Z."/>
            <person name="Saenampechek C."/>
            <person name="Salvignol G."/>
            <person name="Vallenet D."/>
            <person name="Wu Z."/>
            <person name="Marx C.J."/>
            <person name="Vorholt J.A."/>
            <person name="Olson M.V."/>
            <person name="Kaul R."/>
            <person name="Weissenbach J."/>
            <person name="Medigue C."/>
            <person name="Lidstrom M.E."/>
        </authorList>
    </citation>
    <scope>NUCLEOTIDE SEQUENCE [LARGE SCALE GENOMIC DNA]</scope>
    <source>
        <strain evidence="3">ATCC 14718 / DSM 1338 / JCM 2805 / NCIMB 9133 / AM1</strain>
    </source>
</reference>
<feature type="domain" description="N-acetyltransferase" evidence="1">
    <location>
        <begin position="5"/>
        <end position="166"/>
    </location>
</feature>
<dbReference type="PANTHER" id="PTHR43072">
    <property type="entry name" value="N-ACETYLTRANSFERASE"/>
    <property type="match status" value="1"/>
</dbReference>
<organism evidence="2 3">
    <name type="scientific">Methylorubrum extorquens (strain ATCC 14718 / DSM 1338 / JCM 2805 / NCIMB 9133 / AM1)</name>
    <name type="common">Methylobacterium extorquens</name>
    <dbReference type="NCBI Taxonomy" id="272630"/>
    <lineage>
        <taxon>Bacteria</taxon>
        <taxon>Pseudomonadati</taxon>
        <taxon>Pseudomonadota</taxon>
        <taxon>Alphaproteobacteria</taxon>
        <taxon>Hyphomicrobiales</taxon>
        <taxon>Methylobacteriaceae</taxon>
        <taxon>Methylorubrum</taxon>
    </lineage>
</organism>
<sequence>MSAVCIVRRLGPADAEIYRSLRIEAIGTTPHTFAEELSAAMERGVGAYADALAGDAETRTYGAFRDGALVGFAASTRKRHPFEFIAKVSSVYVQAGHRRAGVAHALLALIEGAARGEGVTKLTLAVAVQNAGARRLYEALGYETYGIEPCAMRVGGMFVDEELRAKFLALPDPETRISSAGVAEPEIFSEVTL</sequence>
<dbReference type="Proteomes" id="UP000009081">
    <property type="component" value="Plasmid megaplasmid"/>
</dbReference>
<dbReference type="InterPro" id="IPR016181">
    <property type="entry name" value="Acyl_CoA_acyltransferase"/>
</dbReference>
<evidence type="ECO:0000313" key="2">
    <source>
        <dbReference type="EMBL" id="ACS43759.1"/>
    </source>
</evidence>
<evidence type="ECO:0000259" key="1">
    <source>
        <dbReference type="PROSITE" id="PS51186"/>
    </source>
</evidence>
<dbReference type="PANTHER" id="PTHR43072:SF60">
    <property type="entry name" value="L-2,4-DIAMINOBUTYRIC ACID ACETYLTRANSFERASE"/>
    <property type="match status" value="1"/>
</dbReference>
<dbReference type="RefSeq" id="WP_012754190.1">
    <property type="nucleotide sequence ID" value="NC_012811.1"/>
</dbReference>
<proteinExistence type="predicted"/>
<keyword evidence="3" id="KW-1185">Reference proteome</keyword>
<dbReference type="PROSITE" id="PS51186">
    <property type="entry name" value="GNAT"/>
    <property type="match status" value="1"/>
</dbReference>
<gene>
    <name evidence="2" type="ordered locus">MexAM1_META2p0965</name>
</gene>
<dbReference type="AlphaFoldDB" id="C5B5M7"/>
<evidence type="ECO:0000313" key="3">
    <source>
        <dbReference type="Proteomes" id="UP000009081"/>
    </source>
</evidence>
<dbReference type="OrthoDB" id="336415at2"/>
<accession>C5B5M7</accession>
<geneLocation type="plasmid" evidence="2 3">
    <name>megaplasmid</name>
</geneLocation>
<dbReference type="Gene3D" id="3.40.630.30">
    <property type="match status" value="1"/>
</dbReference>
<protein>
    <submittedName>
        <fullName evidence="2">Acetyltransferase</fullName>
    </submittedName>
</protein>
<dbReference type="GO" id="GO:0016747">
    <property type="term" value="F:acyltransferase activity, transferring groups other than amino-acyl groups"/>
    <property type="evidence" value="ECO:0007669"/>
    <property type="project" value="InterPro"/>
</dbReference>
<dbReference type="Pfam" id="PF00583">
    <property type="entry name" value="Acetyltransf_1"/>
    <property type="match status" value="1"/>
</dbReference>
<dbReference type="SUPFAM" id="SSF55729">
    <property type="entry name" value="Acyl-CoA N-acyltransferases (Nat)"/>
    <property type="match status" value="1"/>
</dbReference>
<dbReference type="CDD" id="cd04301">
    <property type="entry name" value="NAT_SF"/>
    <property type="match status" value="1"/>
</dbReference>
<dbReference type="EMBL" id="CP001511">
    <property type="protein sequence ID" value="ACS43759.1"/>
    <property type="molecule type" value="Genomic_DNA"/>
</dbReference>
<keyword evidence="2" id="KW-0614">Plasmid</keyword>
<name>C5B5M7_METEA</name>
<dbReference type="InterPro" id="IPR000182">
    <property type="entry name" value="GNAT_dom"/>
</dbReference>